<dbReference type="SUPFAM" id="SSF55781">
    <property type="entry name" value="GAF domain-like"/>
    <property type="match status" value="1"/>
</dbReference>
<evidence type="ECO:0000256" key="1">
    <source>
        <dbReference type="SAM" id="MobiDB-lite"/>
    </source>
</evidence>
<dbReference type="InterPro" id="IPR029016">
    <property type="entry name" value="GAF-like_dom_sf"/>
</dbReference>
<reference evidence="4" key="1">
    <citation type="journal article" date="2019" name="Int. J. Syst. Evol. Microbiol.">
        <title>The Global Catalogue of Microorganisms (GCM) 10K type strain sequencing project: providing services to taxonomists for standard genome sequencing and annotation.</title>
        <authorList>
            <consortium name="The Broad Institute Genomics Platform"/>
            <consortium name="The Broad Institute Genome Sequencing Center for Infectious Disease"/>
            <person name="Wu L."/>
            <person name="Ma J."/>
        </authorList>
    </citation>
    <scope>NUCLEOTIDE SEQUENCE [LARGE SCALE GENOMIC DNA]</scope>
    <source>
        <strain evidence="4">CGMCC 4.7152</strain>
    </source>
</reference>
<sequence>MQRLADLVAGSTGVPVSVVSLVTADSQIMLGVAGGGAGFEIPLSASLCREVVITGLPFIARDAAADARFAGTELVAVHGIRAYAGFPVADEDGLILGVVSAAMHEPRAAASPPTSASRCGGPDRRRVYGAGAGLRRARRWVPMAPRAPQPATPATPAAVNVPMSPPMKPHGSGPVVTNQPPGS</sequence>
<dbReference type="EMBL" id="JBHSIU010000060">
    <property type="protein sequence ID" value="MFC5004377.1"/>
    <property type="molecule type" value="Genomic_DNA"/>
</dbReference>
<feature type="region of interest" description="Disordered" evidence="1">
    <location>
        <begin position="139"/>
        <end position="183"/>
    </location>
</feature>
<comment type="caution">
    <text evidence="3">The sequence shown here is derived from an EMBL/GenBank/DDBJ whole genome shotgun (WGS) entry which is preliminary data.</text>
</comment>
<dbReference type="RefSeq" id="WP_380124211.1">
    <property type="nucleotide sequence ID" value="NZ_JBHSIU010000060.1"/>
</dbReference>
<gene>
    <name evidence="3" type="ORF">ACFPIJ_41940</name>
</gene>
<protein>
    <submittedName>
        <fullName evidence="3">GAF domain-containing protein</fullName>
    </submittedName>
</protein>
<name>A0ABV9W6R2_9ACTN</name>
<evidence type="ECO:0000313" key="4">
    <source>
        <dbReference type="Proteomes" id="UP001595912"/>
    </source>
</evidence>
<proteinExistence type="predicted"/>
<evidence type="ECO:0000313" key="3">
    <source>
        <dbReference type="EMBL" id="MFC5004377.1"/>
    </source>
</evidence>
<organism evidence="3 4">
    <name type="scientific">Dactylosporangium cerinum</name>
    <dbReference type="NCBI Taxonomy" id="1434730"/>
    <lineage>
        <taxon>Bacteria</taxon>
        <taxon>Bacillati</taxon>
        <taxon>Actinomycetota</taxon>
        <taxon>Actinomycetes</taxon>
        <taxon>Micromonosporales</taxon>
        <taxon>Micromonosporaceae</taxon>
        <taxon>Dactylosporangium</taxon>
    </lineage>
</organism>
<feature type="domain" description="GAF" evidence="2">
    <location>
        <begin position="2"/>
        <end position="103"/>
    </location>
</feature>
<keyword evidence="4" id="KW-1185">Reference proteome</keyword>
<dbReference type="Gene3D" id="3.30.450.40">
    <property type="match status" value="1"/>
</dbReference>
<dbReference type="Pfam" id="PF01590">
    <property type="entry name" value="GAF"/>
    <property type="match status" value="1"/>
</dbReference>
<dbReference type="PANTHER" id="PTHR43102:SF2">
    <property type="entry name" value="GAF DOMAIN-CONTAINING PROTEIN"/>
    <property type="match status" value="1"/>
</dbReference>
<accession>A0ABV9W6R2</accession>
<dbReference type="PANTHER" id="PTHR43102">
    <property type="entry name" value="SLR1143 PROTEIN"/>
    <property type="match status" value="1"/>
</dbReference>
<evidence type="ECO:0000259" key="2">
    <source>
        <dbReference type="Pfam" id="PF01590"/>
    </source>
</evidence>
<dbReference type="Proteomes" id="UP001595912">
    <property type="component" value="Unassembled WGS sequence"/>
</dbReference>
<dbReference type="InterPro" id="IPR003018">
    <property type="entry name" value="GAF"/>
</dbReference>